<sequence length="159" mass="17953">MSGVEVISEKMSETGSPVKIQNQSMLIIKNNDIVPKYVTVLREIFLGLTGVHGLYVFVNYLFRNYPGVILSSLLVISAIYTHFDRRVATYSLNAGVELLLSLTIALSVYSPIQGFDKYFDDNNLKKVTFPQLVYCGLIIIISIILAKFEHKNCRKNKKT</sequence>
<gene>
    <name evidence="2" type="ORF">RS030_71107</name>
</gene>
<keyword evidence="1" id="KW-1133">Transmembrane helix</keyword>
<dbReference type="Proteomes" id="UP001311799">
    <property type="component" value="Unassembled WGS sequence"/>
</dbReference>
<accession>A0AAV9XVT2</accession>
<feature type="transmembrane region" description="Helical" evidence="1">
    <location>
        <begin position="129"/>
        <end position="148"/>
    </location>
</feature>
<feature type="transmembrane region" description="Helical" evidence="1">
    <location>
        <begin position="64"/>
        <end position="83"/>
    </location>
</feature>
<keyword evidence="1" id="KW-0812">Transmembrane</keyword>
<proteinExistence type="predicted"/>
<organism evidence="2 3">
    <name type="scientific">Cryptosporidium xiaoi</name>
    <dbReference type="NCBI Taxonomy" id="659607"/>
    <lineage>
        <taxon>Eukaryota</taxon>
        <taxon>Sar</taxon>
        <taxon>Alveolata</taxon>
        <taxon>Apicomplexa</taxon>
        <taxon>Conoidasida</taxon>
        <taxon>Coccidia</taxon>
        <taxon>Eucoccidiorida</taxon>
        <taxon>Eimeriorina</taxon>
        <taxon>Cryptosporidiidae</taxon>
        <taxon>Cryptosporidium</taxon>
    </lineage>
</organism>
<evidence type="ECO:0000313" key="3">
    <source>
        <dbReference type="Proteomes" id="UP001311799"/>
    </source>
</evidence>
<keyword evidence="1" id="KW-0472">Membrane</keyword>
<dbReference type="AlphaFoldDB" id="A0AAV9XVT2"/>
<evidence type="ECO:0000313" key="2">
    <source>
        <dbReference type="EMBL" id="KAK6587997.1"/>
    </source>
</evidence>
<name>A0AAV9XVT2_9CRYT</name>
<comment type="caution">
    <text evidence="2">The sequence shown here is derived from an EMBL/GenBank/DDBJ whole genome shotgun (WGS) entry which is preliminary data.</text>
</comment>
<protein>
    <submittedName>
        <fullName evidence="2">Uncharacterized protein</fullName>
    </submittedName>
</protein>
<reference evidence="2 3" key="1">
    <citation type="submission" date="2023-10" db="EMBL/GenBank/DDBJ databases">
        <title>Comparative genomics analysis reveals potential genetic determinants of host preference in Cryptosporidium xiaoi.</title>
        <authorList>
            <person name="Xiao L."/>
            <person name="Li J."/>
        </authorList>
    </citation>
    <scope>NUCLEOTIDE SEQUENCE [LARGE SCALE GENOMIC DNA]</scope>
    <source>
        <strain evidence="2 3">52996</strain>
    </source>
</reference>
<evidence type="ECO:0000256" key="1">
    <source>
        <dbReference type="SAM" id="Phobius"/>
    </source>
</evidence>
<dbReference type="EMBL" id="JAWDEY010000035">
    <property type="protein sequence ID" value="KAK6587997.1"/>
    <property type="molecule type" value="Genomic_DNA"/>
</dbReference>
<feature type="transmembrane region" description="Helical" evidence="1">
    <location>
        <begin position="90"/>
        <end position="109"/>
    </location>
</feature>
<keyword evidence="3" id="KW-1185">Reference proteome</keyword>